<protein>
    <submittedName>
        <fullName evidence="1">Uncharacterized protein</fullName>
    </submittedName>
</protein>
<evidence type="ECO:0000313" key="1">
    <source>
        <dbReference type="EMBL" id="EKM29055.1"/>
    </source>
</evidence>
<dbReference type="EMBL" id="AJSR01002255">
    <property type="protein sequence ID" value="EKM29055.1"/>
    <property type="molecule type" value="Genomic_DNA"/>
</dbReference>
<gene>
    <name evidence="1" type="ORF">VCHENC02_5102</name>
</gene>
<name>A0A454CRL9_VIBHA</name>
<organism evidence="1 2">
    <name type="scientific">Vibrio harveyi</name>
    <name type="common">Beneckea harveyi</name>
    <dbReference type="NCBI Taxonomy" id="669"/>
    <lineage>
        <taxon>Bacteria</taxon>
        <taxon>Pseudomonadati</taxon>
        <taxon>Pseudomonadota</taxon>
        <taxon>Gammaproteobacteria</taxon>
        <taxon>Vibrionales</taxon>
        <taxon>Vibrionaceae</taxon>
        <taxon>Vibrio</taxon>
    </lineage>
</organism>
<dbReference type="AlphaFoldDB" id="A0A454CRL9"/>
<proteinExistence type="predicted"/>
<feature type="non-terminal residue" evidence="1">
    <location>
        <position position="47"/>
    </location>
</feature>
<accession>A0A454CRL9</accession>
<evidence type="ECO:0000313" key="2">
    <source>
        <dbReference type="Proteomes" id="UP000008367"/>
    </source>
</evidence>
<dbReference type="Proteomes" id="UP000008367">
    <property type="component" value="Unassembled WGS sequence"/>
</dbReference>
<reference evidence="1 2" key="1">
    <citation type="submission" date="2012-10" db="EMBL/GenBank/DDBJ databases">
        <title>Genome sequence of Vibrio Cholerae HENC-02.</title>
        <authorList>
            <person name="Eppinger M."/>
            <person name="Hasan N.A."/>
            <person name="Sengamalay N."/>
            <person name="Hine E."/>
            <person name="Su Q."/>
            <person name="Daugherty S.C."/>
            <person name="Young S."/>
            <person name="Sadzewicz L."/>
            <person name="Tallon L."/>
            <person name="Cebula T.A."/>
            <person name="Ravel J."/>
            <person name="Colwell R.R."/>
        </authorList>
    </citation>
    <scope>NUCLEOTIDE SEQUENCE [LARGE SCALE GENOMIC DNA]</scope>
    <source>
        <strain evidence="1 2">HENC-02</strain>
    </source>
</reference>
<comment type="caution">
    <text evidence="1">The sequence shown here is derived from an EMBL/GenBank/DDBJ whole genome shotgun (WGS) entry which is preliminary data.</text>
</comment>
<sequence>MKPAIETGDWDTFETLDIGFNVTGKSLGKIGDNDAWRNLHVFFKPNT</sequence>